<proteinExistence type="predicted"/>
<evidence type="ECO:0000313" key="1">
    <source>
        <dbReference type="EMBL" id="KAJ6643079.1"/>
    </source>
</evidence>
<keyword evidence="2" id="KW-1185">Reference proteome</keyword>
<protein>
    <submittedName>
        <fullName evidence="1">Uncharacterized protein</fullName>
    </submittedName>
</protein>
<name>A0A9Q0S393_9DIPT</name>
<dbReference type="EMBL" id="WJQU01000002">
    <property type="protein sequence ID" value="KAJ6643079.1"/>
    <property type="molecule type" value="Genomic_DNA"/>
</dbReference>
<dbReference type="AlphaFoldDB" id="A0A9Q0S393"/>
<dbReference type="PANTHER" id="PTHR46601:SF1">
    <property type="entry name" value="ADF-H DOMAIN-CONTAINING PROTEIN"/>
    <property type="match status" value="1"/>
</dbReference>
<dbReference type="Proteomes" id="UP001151699">
    <property type="component" value="Chromosome B"/>
</dbReference>
<organism evidence="1 2">
    <name type="scientific">Pseudolycoriella hygida</name>
    <dbReference type="NCBI Taxonomy" id="35572"/>
    <lineage>
        <taxon>Eukaryota</taxon>
        <taxon>Metazoa</taxon>
        <taxon>Ecdysozoa</taxon>
        <taxon>Arthropoda</taxon>
        <taxon>Hexapoda</taxon>
        <taxon>Insecta</taxon>
        <taxon>Pterygota</taxon>
        <taxon>Neoptera</taxon>
        <taxon>Endopterygota</taxon>
        <taxon>Diptera</taxon>
        <taxon>Nematocera</taxon>
        <taxon>Sciaroidea</taxon>
        <taxon>Sciaridae</taxon>
        <taxon>Pseudolycoriella</taxon>
    </lineage>
</organism>
<gene>
    <name evidence="1" type="ORF">Bhyg_08035</name>
</gene>
<dbReference type="PANTHER" id="PTHR46601">
    <property type="entry name" value="ULP_PROTEASE DOMAIN-CONTAINING PROTEIN"/>
    <property type="match status" value="1"/>
</dbReference>
<dbReference type="OrthoDB" id="10043418at2759"/>
<sequence length="388" mass="44213">MKMFPLKSDAAPVRTTLPTYNSCELNTANLVTDANHAFDAVLQTLKISSMEKGLTNSQRDAAYKEKFFSIMKKIKEIIECLSPQASSETLFDRCSDCKDLTNDIKNKYANFGKKERFQIVTCLPRTIGEMMSLLNISRCMGKKISKLRNDEGAFSFAEPKHRQGLPIETKNNVREIYLSSLYNKIMPGQWDTVYCDKDAEGNKQRGSKQLMLVTLTELYSEFVQQYPDNPISLSEFANLRPRQCRWVWNKGQHRNCTCIIHENFKLLLEGLFSSGTTQKTEELILTLLCEDAQGNCWLGLCDKCLNEEKLDGLLKLIEEIVAGKKLVERYAKATPIAGSRSSHAFIPSSKWPKMLLKQFSSAEKGVEFSIFEVEHLPMQIRPLPDQFV</sequence>
<comment type="caution">
    <text evidence="1">The sequence shown here is derived from an EMBL/GenBank/DDBJ whole genome shotgun (WGS) entry which is preliminary data.</text>
</comment>
<reference evidence="1" key="1">
    <citation type="submission" date="2022-07" db="EMBL/GenBank/DDBJ databases">
        <authorList>
            <person name="Trinca V."/>
            <person name="Uliana J.V.C."/>
            <person name="Torres T.T."/>
            <person name="Ward R.J."/>
            <person name="Monesi N."/>
        </authorList>
    </citation>
    <scope>NUCLEOTIDE SEQUENCE</scope>
    <source>
        <strain evidence="1">HSMRA1968</strain>
        <tissue evidence="1">Whole embryos</tissue>
    </source>
</reference>
<accession>A0A9Q0S393</accession>
<evidence type="ECO:0000313" key="2">
    <source>
        <dbReference type="Proteomes" id="UP001151699"/>
    </source>
</evidence>